<keyword evidence="1" id="KW-0472">Membrane</keyword>
<sequence>MVGPGTIGSRCLRLAGVLAIVMIVLGLEWAWRSHSWTNLEKSSGQCVMVGERVDNGRVPVVPCHDTGARMVRSVIRLDAECDAGEQKVAVRHELSHDTGYIGALCLSNP</sequence>
<name>A0A142KGT0_9ACTN</name>
<protein>
    <submittedName>
        <fullName evidence="2">Uncharacterized protein</fullName>
    </submittedName>
</protein>
<reference evidence="2 4" key="2">
    <citation type="submission" date="2016-02" db="EMBL/GenBank/DDBJ databases">
        <title>Complete Genome Sequence of Propionibacterium acidipropionici ATCC 55737.</title>
        <authorList>
            <person name="Luna Flores C.H."/>
            <person name="Nielsen L.K."/>
            <person name="Marcellin E."/>
        </authorList>
    </citation>
    <scope>NUCLEOTIDE SEQUENCE [LARGE SCALE GENOMIC DNA]</scope>
    <source>
        <strain evidence="2 4">ATCC 55737</strain>
    </source>
</reference>
<organism evidence="2 4">
    <name type="scientific">Acidipropionibacterium acidipropionici</name>
    <dbReference type="NCBI Taxonomy" id="1748"/>
    <lineage>
        <taxon>Bacteria</taxon>
        <taxon>Bacillati</taxon>
        <taxon>Actinomycetota</taxon>
        <taxon>Actinomycetes</taxon>
        <taxon>Propionibacteriales</taxon>
        <taxon>Propionibacteriaceae</taxon>
        <taxon>Acidipropionibacterium</taxon>
    </lineage>
</organism>
<proteinExistence type="predicted"/>
<keyword evidence="1" id="KW-1133">Transmembrane helix</keyword>
<keyword evidence="1" id="KW-0812">Transmembrane</keyword>
<dbReference type="RefSeq" id="WP_015071544.1">
    <property type="nucleotide sequence ID" value="NZ_CP013126.1"/>
</dbReference>
<keyword evidence="5" id="KW-1185">Reference proteome</keyword>
<evidence type="ECO:0000313" key="3">
    <source>
        <dbReference type="EMBL" id="AOZ46797.1"/>
    </source>
</evidence>
<evidence type="ECO:0000313" key="4">
    <source>
        <dbReference type="Proteomes" id="UP000075221"/>
    </source>
</evidence>
<dbReference type="OMA" id="GCHENGA"/>
<accession>A0A142KGT0</accession>
<evidence type="ECO:0000313" key="2">
    <source>
        <dbReference type="EMBL" id="AMS05318.1"/>
    </source>
</evidence>
<gene>
    <name evidence="3" type="ORF">A8L58_08915</name>
    <name evidence="2" type="ORF">AXH35_07460</name>
</gene>
<evidence type="ECO:0000256" key="1">
    <source>
        <dbReference type="SAM" id="Phobius"/>
    </source>
</evidence>
<dbReference type="EMBL" id="CP015970">
    <property type="protein sequence ID" value="AOZ46797.1"/>
    <property type="molecule type" value="Genomic_DNA"/>
</dbReference>
<dbReference type="GeneID" id="88084895"/>
<feature type="transmembrane region" description="Helical" evidence="1">
    <location>
        <begin position="12"/>
        <end position="31"/>
    </location>
</feature>
<dbReference type="Proteomes" id="UP000178666">
    <property type="component" value="Chromosome"/>
</dbReference>
<reference evidence="3 5" key="1">
    <citation type="journal article" date="2016" name="Plant Dis.">
        <title>Improved production of propionic acid using genome shuffling.</title>
        <authorList>
            <person name="Luna-Flores C.H."/>
            <person name="Palfreyman R.W."/>
            <person name="Kromer J.O."/>
            <person name="Nielsen L.K."/>
            <person name="Marcellin E."/>
        </authorList>
    </citation>
    <scope>NUCLEOTIDE SEQUENCE [LARGE SCALE GENOMIC DNA]</scope>
    <source>
        <strain evidence="3 5">F3E8</strain>
    </source>
</reference>
<dbReference type="AlphaFoldDB" id="A0A142KGT0"/>
<dbReference type="EMBL" id="CP014352">
    <property type="protein sequence ID" value="AMS05318.1"/>
    <property type="molecule type" value="Genomic_DNA"/>
</dbReference>
<dbReference type="KEGG" id="aaci:ASQ49_07680"/>
<evidence type="ECO:0000313" key="5">
    <source>
        <dbReference type="Proteomes" id="UP000178666"/>
    </source>
</evidence>
<dbReference type="OrthoDB" id="3730331at2"/>
<dbReference type="Proteomes" id="UP000075221">
    <property type="component" value="Chromosome"/>
</dbReference>